<protein>
    <recommendedName>
        <fullName evidence="5">AAA+ ATPase domain-containing protein</fullName>
    </recommendedName>
</protein>
<feature type="domain" description="DUF4143" evidence="2">
    <location>
        <begin position="223"/>
        <end position="371"/>
    </location>
</feature>
<dbReference type="EMBL" id="FONA01000018">
    <property type="protein sequence ID" value="SFE78487.1"/>
    <property type="molecule type" value="Genomic_DNA"/>
</dbReference>
<evidence type="ECO:0000259" key="2">
    <source>
        <dbReference type="Pfam" id="PF13635"/>
    </source>
</evidence>
<gene>
    <name evidence="3" type="ORF">SAMN05444380_11871</name>
</gene>
<proteinExistence type="predicted"/>
<dbReference type="STRING" id="385682.SAMN05444380_11871"/>
<dbReference type="InterPro" id="IPR027417">
    <property type="entry name" value="P-loop_NTPase"/>
</dbReference>
<dbReference type="RefSeq" id="WP_010526067.1">
    <property type="nucleotide sequence ID" value="NZ_AFSL01000003.1"/>
</dbReference>
<dbReference type="PANTHER" id="PTHR33295">
    <property type="entry name" value="ATPASE"/>
    <property type="match status" value="1"/>
</dbReference>
<organism evidence="3 4">
    <name type="scientific">Thermophagus xiamenensis</name>
    <dbReference type="NCBI Taxonomy" id="385682"/>
    <lineage>
        <taxon>Bacteria</taxon>
        <taxon>Pseudomonadati</taxon>
        <taxon>Bacteroidota</taxon>
        <taxon>Bacteroidia</taxon>
        <taxon>Marinilabiliales</taxon>
        <taxon>Marinilabiliaceae</taxon>
        <taxon>Thermophagus</taxon>
    </lineage>
</organism>
<dbReference type="Pfam" id="PF13635">
    <property type="entry name" value="DUF4143"/>
    <property type="match status" value="1"/>
</dbReference>
<feature type="domain" description="AAA" evidence="1">
    <location>
        <begin position="34"/>
        <end position="166"/>
    </location>
</feature>
<dbReference type="InterPro" id="IPR025420">
    <property type="entry name" value="DUF4143"/>
</dbReference>
<evidence type="ECO:0000313" key="3">
    <source>
        <dbReference type="EMBL" id="SFE78487.1"/>
    </source>
</evidence>
<dbReference type="Pfam" id="PF13173">
    <property type="entry name" value="AAA_14"/>
    <property type="match status" value="1"/>
</dbReference>
<dbReference type="InterPro" id="IPR041682">
    <property type="entry name" value="AAA_14"/>
</dbReference>
<accession>A0A1I2DDA3</accession>
<dbReference type="eggNOG" id="COG1373">
    <property type="taxonomic scope" value="Bacteria"/>
</dbReference>
<dbReference type="PANTHER" id="PTHR33295:SF8">
    <property type="entry name" value="AAA+ ATPASE DOMAIN-CONTAINING PROTEIN"/>
    <property type="match status" value="1"/>
</dbReference>
<keyword evidence="4" id="KW-1185">Reference proteome</keyword>
<dbReference type="OrthoDB" id="9801840at2"/>
<evidence type="ECO:0000259" key="1">
    <source>
        <dbReference type="Pfam" id="PF13173"/>
    </source>
</evidence>
<name>A0A1I2DDA3_9BACT</name>
<dbReference type="SUPFAM" id="SSF52540">
    <property type="entry name" value="P-loop containing nucleoside triphosphate hydrolases"/>
    <property type="match status" value="1"/>
</dbReference>
<sequence>MKQQLKEIILENQQFEPGNIIEREPYKIPIKSGKIISLVGARRSGKTFMLYQLVNQLRKNGVIPEKIVFINFEDERLNLQAADLDLILQAYQELFPEVDLRDAFFFFDEIQNVKGWEKFVRRIYDTKCKNLFITGSNSRLLSTEIATELRGRTVSYSIYPFSFSEFVRAHHGPSNLNTTSNRAGVIHLAEQFLLGGGFPELIAFDHSFKIKVLQEYFNVMIYRDIIERYSIANPEVLKFFIKKIFAAVTGTLSVNKAYNDLKSMGYKISNKYLYEYLEYCNAVFLTQSISRFDYSEIKQAKSDKKVYVIDNGLLTAVDFHISSNRGKLFENMVALELIKLGYQLFYLKNKVECDFIVQEQDSHSFIPIQVAFSLQQHDTRKREISGLINACKKLKLNHGYIITFDEEESLSFNGCSVDVIPFYKTFFRTERLLTNRPLAS</sequence>
<dbReference type="InParanoid" id="A0A1I2DDA3"/>
<dbReference type="AlphaFoldDB" id="A0A1I2DDA3"/>
<dbReference type="Proteomes" id="UP000181976">
    <property type="component" value="Unassembled WGS sequence"/>
</dbReference>
<evidence type="ECO:0008006" key="5">
    <source>
        <dbReference type="Google" id="ProtNLM"/>
    </source>
</evidence>
<reference evidence="3 4" key="1">
    <citation type="submission" date="2016-10" db="EMBL/GenBank/DDBJ databases">
        <authorList>
            <person name="de Groot N.N."/>
        </authorList>
    </citation>
    <scope>NUCLEOTIDE SEQUENCE [LARGE SCALE GENOMIC DNA]</scope>
    <source>
        <strain evidence="3 4">DSM 19012</strain>
    </source>
</reference>
<evidence type="ECO:0000313" key="4">
    <source>
        <dbReference type="Proteomes" id="UP000181976"/>
    </source>
</evidence>